<dbReference type="PANTHER" id="PTHR12873">
    <property type="entry name" value="T7-LIKE MITOCHONDRIAL DNA HELICASE"/>
    <property type="match status" value="1"/>
</dbReference>
<evidence type="ECO:0000313" key="3">
    <source>
        <dbReference type="Proteomes" id="UP001153148"/>
    </source>
</evidence>
<organism evidence="2 3">
    <name type="scientific">Timema podura</name>
    <name type="common">Walking stick</name>
    <dbReference type="NCBI Taxonomy" id="61482"/>
    <lineage>
        <taxon>Eukaryota</taxon>
        <taxon>Metazoa</taxon>
        <taxon>Ecdysozoa</taxon>
        <taxon>Arthropoda</taxon>
        <taxon>Hexapoda</taxon>
        <taxon>Insecta</taxon>
        <taxon>Pterygota</taxon>
        <taxon>Neoptera</taxon>
        <taxon>Polyneoptera</taxon>
        <taxon>Phasmatodea</taxon>
        <taxon>Timematodea</taxon>
        <taxon>Timematoidea</taxon>
        <taxon>Timematidae</taxon>
        <taxon>Timema</taxon>
    </lineage>
</organism>
<dbReference type="PANTHER" id="PTHR12873:SF0">
    <property type="entry name" value="TWINKLE MTDNA HELICASE"/>
    <property type="match status" value="1"/>
</dbReference>
<dbReference type="EMBL" id="CAJPIN010000061">
    <property type="protein sequence ID" value="CAG2052978.1"/>
    <property type="molecule type" value="Genomic_DNA"/>
</dbReference>
<keyword evidence="3" id="KW-1185">Reference proteome</keyword>
<reference evidence="2" key="1">
    <citation type="submission" date="2021-03" db="EMBL/GenBank/DDBJ databases">
        <authorList>
            <person name="Tran Van P."/>
        </authorList>
    </citation>
    <scope>NUCLEOTIDE SEQUENCE</scope>
</reference>
<comment type="caution">
    <text evidence="2">The sequence shown here is derived from an EMBL/GenBank/DDBJ whole genome shotgun (WGS) entry which is preliminary data.</text>
</comment>
<feature type="domain" description="SF4 helicase" evidence="1">
    <location>
        <begin position="425"/>
        <end position="678"/>
    </location>
</feature>
<proteinExistence type="predicted"/>
<dbReference type="Gene3D" id="3.40.50.300">
    <property type="entry name" value="P-loop containing nucleotide triphosphate hydrolases"/>
    <property type="match status" value="1"/>
</dbReference>
<accession>A0ABN7NEG4</accession>
<dbReference type="SUPFAM" id="SSF52540">
    <property type="entry name" value="P-loop containing nucleoside triphosphate hydrolases"/>
    <property type="match status" value="1"/>
</dbReference>
<dbReference type="PROSITE" id="PS51199">
    <property type="entry name" value="SF4_HELICASE"/>
    <property type="match status" value="1"/>
</dbReference>
<dbReference type="Proteomes" id="UP001153148">
    <property type="component" value="Unassembled WGS sequence"/>
</dbReference>
<name>A0ABN7NEG4_TIMPD</name>
<dbReference type="InterPro" id="IPR007694">
    <property type="entry name" value="DNA_helicase_DnaB-like_C"/>
</dbReference>
<dbReference type="CDD" id="cd01122">
    <property type="entry name" value="Twinkle_C"/>
    <property type="match status" value="1"/>
</dbReference>
<evidence type="ECO:0000313" key="2">
    <source>
        <dbReference type="EMBL" id="CAG2052978.1"/>
    </source>
</evidence>
<dbReference type="Pfam" id="PF13481">
    <property type="entry name" value="AAA_25"/>
    <property type="match status" value="1"/>
</dbReference>
<protein>
    <recommendedName>
        <fullName evidence="1">SF4 helicase domain-containing protein</fullName>
    </recommendedName>
</protein>
<gene>
    <name evidence="2" type="ORF">TPAB3V08_LOCUS76</name>
</gene>
<sequence length="792" mass="90361">MLYFVSVWTKNVKFLHKIYLKNTYVCHAKFYTKYIYFRLWGTSQNKLITPIPPINSFFQIKFLSNYIINKHNLQQTNGFNSLTLVRWYNSISIENLPCVTVSIMKKTLKICNINFEDGFTSLIIRCPFCENQISKRDTSLASKIYINKTTGFFVCPHCRHAGKWDDLEKMLNLIKNNKPIPPKCLVPLKEETKLEQEAVKSWQQLKKTFKPLTSLAEDDLKIIFNSLKLQTLSPAVAAQFDALVDESGSTLYFPLHSVEGQLAGYKVLHVVSGQEETVPATNCAGILAPRPGKGPRQQVAVLVPSVADTLALAGQKTAAQVVCLPHGLSHLPQQVLPSLEQYSKLVLWFGNDISSWDTSRNFAKKLDEKRCFLVRPMEKQPSPHVALFHGQDLRAIVSQAQPIWHQAITTFASLREDVLSELQNIEKVEGVKWKRFPALNRTLKGHRRGEFTVLTGPTGSGKTTFISEYSLDLAMQGVNTLWGSFEIRNARLARTMLQQMAEIPLETNLDTFDHWADQFEQLPLYFMTFHGQQSVKVVMEAVEHATYVHDISHVIIDNVQFMMGVFEESRQMDRFWKQDAIIASFRTFATKKNCHVTLVIHPRKERDTEDLTSSSIFGSAKASQEADNILIIQDKRLTSLRGKKYLQVAKNRYTGDLGVMALEFDKASLSYGQKKKKPNIDKDTVMEDKTNLGDFDGQILAERTKVFPKQFHTPTSNCFFLHPAHLEPFHTRHFQDTSWRYSKWIGVNGTFHKGHDTSCVPQVVRHGVSVSPRCQPRIKESVYKSQELHAVE</sequence>
<evidence type="ECO:0000259" key="1">
    <source>
        <dbReference type="PROSITE" id="PS51199"/>
    </source>
</evidence>
<dbReference type="Gene3D" id="3.40.1360.10">
    <property type="match status" value="1"/>
</dbReference>
<dbReference type="InterPro" id="IPR027032">
    <property type="entry name" value="Twinkle-like"/>
</dbReference>
<dbReference type="InterPro" id="IPR027417">
    <property type="entry name" value="P-loop_NTPase"/>
</dbReference>